<dbReference type="Pfam" id="PF04134">
    <property type="entry name" value="DCC1-like"/>
    <property type="match status" value="1"/>
</dbReference>
<comment type="caution">
    <text evidence="1">The sequence shown here is derived from an EMBL/GenBank/DDBJ whole genome shotgun (WGS) entry which is preliminary data.</text>
</comment>
<organism evidence="1 2">
    <name type="scientific">Biformimicrobium ophioploci</name>
    <dbReference type="NCBI Taxonomy" id="3036711"/>
    <lineage>
        <taxon>Bacteria</taxon>
        <taxon>Pseudomonadati</taxon>
        <taxon>Pseudomonadota</taxon>
        <taxon>Gammaproteobacteria</taxon>
        <taxon>Cellvibrionales</taxon>
        <taxon>Microbulbiferaceae</taxon>
        <taxon>Biformimicrobium</taxon>
    </lineage>
</organism>
<name>A0ABQ6LUL5_9GAMM</name>
<evidence type="ECO:0000313" key="1">
    <source>
        <dbReference type="EMBL" id="GMG85756.1"/>
    </source>
</evidence>
<accession>A0ABQ6LUL5</accession>
<evidence type="ECO:0000313" key="2">
    <source>
        <dbReference type="Proteomes" id="UP001224392"/>
    </source>
</evidence>
<dbReference type="RefSeq" id="WP_285762286.1">
    <property type="nucleotide sequence ID" value="NZ_BSYJ01000001.1"/>
</dbReference>
<dbReference type="Proteomes" id="UP001224392">
    <property type="component" value="Unassembled WGS sequence"/>
</dbReference>
<dbReference type="EMBL" id="BSYJ01000001">
    <property type="protein sequence ID" value="GMG85756.1"/>
    <property type="molecule type" value="Genomic_DNA"/>
</dbReference>
<proteinExistence type="predicted"/>
<sequence length="121" mass="13927">MTHKLLVYYDGACPTCVRDMAAYRRLAGRAAENVEWFDITGQDDALRERGIDPVAALRSLHVRDRNGQLLEGMPAYAALLREIWWCRPLAAAMLFPPLRAPLEKVYRRQVDRRLCRSGRMP</sequence>
<keyword evidence="2" id="KW-1185">Reference proteome</keyword>
<reference evidence="1 2" key="1">
    <citation type="submission" date="2023-04" db="EMBL/GenBank/DDBJ databases">
        <title>Marinobulbifer ophiurae gen. nov., sp. Nov., isolate from tissue of brittle star Ophioplocus japonicus.</title>
        <authorList>
            <person name="Kawano K."/>
            <person name="Sawayama S."/>
            <person name="Nakagawa S."/>
        </authorList>
    </citation>
    <scope>NUCLEOTIDE SEQUENCE [LARGE SCALE GENOMIC DNA]</scope>
    <source>
        <strain evidence="1 2">NKW57</strain>
    </source>
</reference>
<protein>
    <submittedName>
        <fullName evidence="1">DUF393 domain-containing protein</fullName>
    </submittedName>
</protein>
<dbReference type="InterPro" id="IPR007263">
    <property type="entry name" value="DCC1-like"/>
</dbReference>
<dbReference type="CDD" id="cd01659">
    <property type="entry name" value="TRX_superfamily"/>
    <property type="match status" value="1"/>
</dbReference>
<gene>
    <name evidence="1" type="ORF">MNKW57_00770</name>
</gene>